<dbReference type="GO" id="GO:0005874">
    <property type="term" value="C:microtubule"/>
    <property type="evidence" value="ECO:0007669"/>
    <property type="project" value="TreeGrafter"/>
</dbReference>
<sequence>MCHEFGIKYKNRTTTHQLKSKVLQEVPSAAEHNSKTERLLLKHAVNYTTVGSGKGPNTEQLIVDKKTDKSKNNSETALKNGQSGNKTTVKKHVATKQQPTKKQKISSEVLKESLVALKKLLAKDNATSEVLEWNPWGRPSAAAPAQSKTKSQATLPTASGPCTDSRVINTAPTTVNTVDINIPSDPNVGKASSFSFPDLPAAIRSAFVLGESAPLDHPFSAVKRDQQKKWLQELDKQREEVKIRKMQEKLKYSEGDDHNRWAMHFDSYQRKPEQLTPISVHTSESTLEKSSEKGDEEQSALSELQQFPTLTVPVLSHHNSSTGENVSNIGTFMGPDVLSNPQKTSFLRSMTALLDPAQIEERDLRRKKQLEHQKAIAIQVEERRKQKQLEEDQKHKEEQKEELRLAKEREKLRQQYEEETRAQREKEEFHNRKINMLYETVQRAQEEAQRQKQEQRIRELVRKGHDISNLQKNVEDITDCTSSCTVPGSHDCEEVSEVLGQAESEKDSSRKDRGIQTEDFELIAKVEYSAEVTDHSAVSDTLETVAECNTVPITKKSKMKPSEKFAVTEKENVLLYDDSCHQLAKTKKGKNEKRPEWNTNKTSKRYIPASERYPKGLQREREEKKMRRQMELLQLLEKNAPEHRVKKKQSSKEPVVERPPSPVVPALQAKIAVCVSPQPVEKQELFVLQQDDPVLRGNSNSKSPADKDYRCISPPVPALRNKPLQIEQKELHSIPNMNAGEWCQRALFANESDNDRPPSSNFVPYVRTDEVYHLDPDAPLTRPSTNDPQYKHFNDHFQQQNYNSDHSRDPLLNPDLVRNRERQQAILKGLSELRQGLMQKQRELETGLTSSPAHEDEQYSVPSQNVGSL</sequence>
<evidence type="ECO:0000256" key="2">
    <source>
        <dbReference type="SAM" id="MobiDB-lite"/>
    </source>
</evidence>
<feature type="region of interest" description="Disordered" evidence="2">
    <location>
        <begin position="638"/>
        <end position="661"/>
    </location>
</feature>
<dbReference type="GO" id="GO:0008017">
    <property type="term" value="F:microtubule binding"/>
    <property type="evidence" value="ECO:0007669"/>
    <property type="project" value="TreeGrafter"/>
</dbReference>
<protein>
    <recommendedName>
        <fullName evidence="3">CCDC66 domain-containing protein</fullName>
    </recommendedName>
</protein>
<dbReference type="PANTHER" id="PTHR22736">
    <property type="entry name" value="COILED-COIL DOMAIN-CONTAINING PROTEIN 66"/>
    <property type="match status" value="1"/>
</dbReference>
<dbReference type="EMBL" id="BEZZ01000003">
    <property type="protein sequence ID" value="GCC21879.1"/>
    <property type="molecule type" value="Genomic_DNA"/>
</dbReference>
<dbReference type="OMA" id="PFMRTED"/>
<reference evidence="4 5" key="1">
    <citation type="journal article" date="2018" name="Nat. Ecol. Evol.">
        <title>Shark genomes provide insights into elasmobranch evolution and the origin of vertebrates.</title>
        <authorList>
            <person name="Hara Y"/>
            <person name="Yamaguchi K"/>
            <person name="Onimaru K"/>
            <person name="Kadota M"/>
            <person name="Koyanagi M"/>
            <person name="Keeley SD"/>
            <person name="Tatsumi K"/>
            <person name="Tanaka K"/>
            <person name="Motone F"/>
            <person name="Kageyama Y"/>
            <person name="Nozu R"/>
            <person name="Adachi N"/>
            <person name="Nishimura O"/>
            <person name="Nakagawa R"/>
            <person name="Tanegashima C"/>
            <person name="Kiyatake I"/>
            <person name="Matsumoto R"/>
            <person name="Murakumo K"/>
            <person name="Nishida K"/>
            <person name="Terakita A"/>
            <person name="Kuratani S"/>
            <person name="Sato K"/>
            <person name="Hyodo S Kuraku.S."/>
        </authorList>
    </citation>
    <scope>NUCLEOTIDE SEQUENCE [LARGE SCALE GENOMIC DNA]</scope>
</reference>
<dbReference type="GO" id="GO:0005929">
    <property type="term" value="C:cilium"/>
    <property type="evidence" value="ECO:0007669"/>
    <property type="project" value="TreeGrafter"/>
</dbReference>
<feature type="compositionally biased region" description="Polar residues" evidence="2">
    <location>
        <begin position="73"/>
        <end position="87"/>
    </location>
</feature>
<dbReference type="InterPro" id="IPR040467">
    <property type="entry name" value="CCDC66_dom"/>
</dbReference>
<feature type="compositionally biased region" description="Polar residues" evidence="2">
    <location>
        <begin position="51"/>
        <end position="60"/>
    </location>
</feature>
<organism evidence="4 5">
    <name type="scientific">Chiloscyllium punctatum</name>
    <name type="common">Brownbanded bambooshark</name>
    <name type="synonym">Hemiscyllium punctatum</name>
    <dbReference type="NCBI Taxonomy" id="137246"/>
    <lineage>
        <taxon>Eukaryota</taxon>
        <taxon>Metazoa</taxon>
        <taxon>Chordata</taxon>
        <taxon>Craniata</taxon>
        <taxon>Vertebrata</taxon>
        <taxon>Chondrichthyes</taxon>
        <taxon>Elasmobranchii</taxon>
        <taxon>Galeomorphii</taxon>
        <taxon>Galeoidea</taxon>
        <taxon>Orectolobiformes</taxon>
        <taxon>Hemiscylliidae</taxon>
        <taxon>Chiloscyllium</taxon>
    </lineage>
</organism>
<dbReference type="AlphaFoldDB" id="A0A401RUP5"/>
<dbReference type="Proteomes" id="UP000287033">
    <property type="component" value="Unassembled WGS sequence"/>
</dbReference>
<feature type="region of interest" description="Disordered" evidence="2">
    <location>
        <begin position="272"/>
        <end position="301"/>
    </location>
</feature>
<name>A0A401RUP5_CHIPU</name>
<gene>
    <name evidence="4" type="ORF">chiPu_0000261</name>
</gene>
<feature type="compositionally biased region" description="Basic residues" evidence="2">
    <location>
        <begin position="88"/>
        <end position="104"/>
    </location>
</feature>
<feature type="region of interest" description="Disordered" evidence="2">
    <location>
        <begin position="51"/>
        <end position="104"/>
    </location>
</feature>
<feature type="compositionally biased region" description="Polar residues" evidence="2">
    <location>
        <begin position="146"/>
        <end position="168"/>
    </location>
</feature>
<proteinExistence type="predicted"/>
<feature type="region of interest" description="Disordered" evidence="2">
    <location>
        <begin position="137"/>
        <end position="168"/>
    </location>
</feature>
<keyword evidence="1" id="KW-0175">Coiled coil</keyword>
<feature type="coiled-coil region" evidence="1">
    <location>
        <begin position="378"/>
        <end position="463"/>
    </location>
</feature>
<dbReference type="PANTHER" id="PTHR22736:SF2">
    <property type="entry name" value="COILED-COIL DOMAIN-CONTAINING PROTEIN 66"/>
    <property type="match status" value="1"/>
</dbReference>
<dbReference type="Pfam" id="PF15236">
    <property type="entry name" value="CCDC66"/>
    <property type="match status" value="1"/>
</dbReference>
<keyword evidence="5" id="KW-1185">Reference proteome</keyword>
<evidence type="ECO:0000313" key="4">
    <source>
        <dbReference type="EMBL" id="GCC21879.1"/>
    </source>
</evidence>
<dbReference type="OrthoDB" id="10042846at2759"/>
<dbReference type="GO" id="GO:0060271">
    <property type="term" value="P:cilium assembly"/>
    <property type="evidence" value="ECO:0007669"/>
    <property type="project" value="TreeGrafter"/>
</dbReference>
<evidence type="ECO:0000313" key="5">
    <source>
        <dbReference type="Proteomes" id="UP000287033"/>
    </source>
</evidence>
<evidence type="ECO:0000256" key="1">
    <source>
        <dbReference type="SAM" id="Coils"/>
    </source>
</evidence>
<dbReference type="STRING" id="137246.A0A401RUP5"/>
<feature type="compositionally biased region" description="Polar residues" evidence="2">
    <location>
        <begin position="860"/>
        <end position="869"/>
    </location>
</feature>
<accession>A0A401RUP5</accession>
<feature type="region of interest" description="Disordered" evidence="2">
    <location>
        <begin position="841"/>
        <end position="869"/>
    </location>
</feature>
<evidence type="ECO:0000259" key="3">
    <source>
        <dbReference type="Pfam" id="PF15236"/>
    </source>
</evidence>
<dbReference type="InterPro" id="IPR039183">
    <property type="entry name" value="CCD66"/>
</dbReference>
<feature type="domain" description="CCDC66" evidence="3">
    <location>
        <begin position="335"/>
        <end position="469"/>
    </location>
</feature>
<feature type="compositionally biased region" description="Basic and acidic residues" evidence="2">
    <location>
        <begin position="62"/>
        <end position="72"/>
    </location>
</feature>
<comment type="caution">
    <text evidence="4">The sequence shown here is derived from an EMBL/GenBank/DDBJ whole genome shotgun (WGS) entry which is preliminary data.</text>
</comment>